<dbReference type="Proteomes" id="UP000053555">
    <property type="component" value="Unassembled WGS sequence"/>
</dbReference>
<dbReference type="EMBL" id="KN644497">
    <property type="protein sequence ID" value="KHN42468.1"/>
    <property type="molecule type" value="Genomic_DNA"/>
</dbReference>
<accession>A0A0B2SCE5</accession>
<reference evidence="1" key="1">
    <citation type="submission" date="2014-07" db="EMBL/GenBank/DDBJ databases">
        <title>Identification of a novel salt tolerance gene in wild soybean by whole-genome sequencing.</title>
        <authorList>
            <person name="Lam H.-M."/>
            <person name="Qi X."/>
            <person name="Li M.-W."/>
            <person name="Liu X."/>
            <person name="Xie M."/>
            <person name="Ni M."/>
            <person name="Xu X."/>
        </authorList>
    </citation>
    <scope>NUCLEOTIDE SEQUENCE [LARGE SCALE GENOMIC DNA]</scope>
    <source>
        <tissue evidence="1">Root</tissue>
    </source>
</reference>
<gene>
    <name evidence="1" type="ORF">glysoja_033936</name>
</gene>
<evidence type="ECO:0000313" key="1">
    <source>
        <dbReference type="EMBL" id="KHN42468.1"/>
    </source>
</evidence>
<organism evidence="1">
    <name type="scientific">Glycine soja</name>
    <name type="common">Wild soybean</name>
    <dbReference type="NCBI Taxonomy" id="3848"/>
    <lineage>
        <taxon>Eukaryota</taxon>
        <taxon>Viridiplantae</taxon>
        <taxon>Streptophyta</taxon>
        <taxon>Embryophyta</taxon>
        <taxon>Tracheophyta</taxon>
        <taxon>Spermatophyta</taxon>
        <taxon>Magnoliopsida</taxon>
        <taxon>eudicotyledons</taxon>
        <taxon>Gunneridae</taxon>
        <taxon>Pentapetalae</taxon>
        <taxon>rosids</taxon>
        <taxon>fabids</taxon>
        <taxon>Fabales</taxon>
        <taxon>Fabaceae</taxon>
        <taxon>Papilionoideae</taxon>
        <taxon>50 kb inversion clade</taxon>
        <taxon>NPAAA clade</taxon>
        <taxon>indigoferoid/millettioid clade</taxon>
        <taxon>Phaseoleae</taxon>
        <taxon>Glycine</taxon>
        <taxon>Glycine subgen. Soja</taxon>
    </lineage>
</organism>
<feature type="non-terminal residue" evidence="1">
    <location>
        <position position="69"/>
    </location>
</feature>
<protein>
    <submittedName>
        <fullName evidence="1">Uncharacterized protein</fullName>
    </submittedName>
</protein>
<name>A0A0B2SCE5_GLYSO</name>
<proteinExistence type="predicted"/>
<dbReference type="AlphaFoldDB" id="A0A0B2SCE5"/>
<sequence>VWRAVWCAVAWSNWCHRNKIVFEGEQMDFDATMELIQFRACLWLFAKLKNFSYSFYDWYVNLSYCIQTL</sequence>
<feature type="non-terminal residue" evidence="1">
    <location>
        <position position="1"/>
    </location>
</feature>